<keyword evidence="1" id="KW-0472">Membrane</keyword>
<dbReference type="AlphaFoldDB" id="A0AAN8K531"/>
<dbReference type="Proteomes" id="UP001347796">
    <property type="component" value="Unassembled WGS sequence"/>
</dbReference>
<comment type="caution">
    <text evidence="2">The sequence shown here is derived from an EMBL/GenBank/DDBJ whole genome shotgun (WGS) entry which is preliminary data.</text>
</comment>
<name>A0AAN8K531_PATCE</name>
<protein>
    <submittedName>
        <fullName evidence="2">Uncharacterized protein</fullName>
    </submittedName>
</protein>
<reference evidence="2 3" key="1">
    <citation type="submission" date="2024-01" db="EMBL/GenBank/DDBJ databases">
        <title>The genome of the rayed Mediterranean limpet Patella caerulea (Linnaeus, 1758).</title>
        <authorList>
            <person name="Anh-Thu Weber A."/>
            <person name="Halstead-Nussloch G."/>
        </authorList>
    </citation>
    <scope>NUCLEOTIDE SEQUENCE [LARGE SCALE GENOMIC DNA]</scope>
    <source>
        <strain evidence="2">AATW-2023a</strain>
        <tissue evidence="2">Whole specimen</tissue>
    </source>
</reference>
<gene>
    <name evidence="2" type="ORF">SNE40_007026</name>
</gene>
<accession>A0AAN8K531</accession>
<proteinExistence type="predicted"/>
<evidence type="ECO:0000313" key="3">
    <source>
        <dbReference type="Proteomes" id="UP001347796"/>
    </source>
</evidence>
<keyword evidence="3" id="KW-1185">Reference proteome</keyword>
<organism evidence="2 3">
    <name type="scientific">Patella caerulea</name>
    <name type="common">Rayed Mediterranean limpet</name>
    <dbReference type="NCBI Taxonomy" id="87958"/>
    <lineage>
        <taxon>Eukaryota</taxon>
        <taxon>Metazoa</taxon>
        <taxon>Spiralia</taxon>
        <taxon>Lophotrochozoa</taxon>
        <taxon>Mollusca</taxon>
        <taxon>Gastropoda</taxon>
        <taxon>Patellogastropoda</taxon>
        <taxon>Patelloidea</taxon>
        <taxon>Patellidae</taxon>
        <taxon>Patella</taxon>
    </lineage>
</organism>
<feature type="transmembrane region" description="Helical" evidence="1">
    <location>
        <begin position="144"/>
        <end position="166"/>
    </location>
</feature>
<keyword evidence="1" id="KW-1133">Transmembrane helix</keyword>
<evidence type="ECO:0000313" key="2">
    <source>
        <dbReference type="EMBL" id="KAK6184579.1"/>
    </source>
</evidence>
<dbReference type="EMBL" id="JAZGQO010000006">
    <property type="protein sequence ID" value="KAK6184579.1"/>
    <property type="molecule type" value="Genomic_DNA"/>
</dbReference>
<keyword evidence="1" id="KW-0812">Transmembrane</keyword>
<sequence length="228" mass="26402">MWTSPRDDGLLEVKEGEDIPLLWEYQADSSSTMVLIKTEDVVIGHWFERQNNFTIYPVFQGRVSFHKTVIKQDHSGFYGEKIELKLMKAHRNDLNVPYTCELVLQNSAVKQKDIRVGCPDSPDARTVDRPMYDIVRPNGHLFRILAPIVFGVLLIALCVFVAGCIIQRRRRSDRSRIFRLDQEKVTMMYKNKGINEGPVYLPSKNMKYGELILAGLDSLFIYNRSYPR</sequence>
<evidence type="ECO:0000256" key="1">
    <source>
        <dbReference type="SAM" id="Phobius"/>
    </source>
</evidence>